<feature type="transmembrane region" description="Helical" evidence="7">
    <location>
        <begin position="12"/>
        <end position="31"/>
    </location>
</feature>
<name>A0ABV9GQ24_9BACL</name>
<evidence type="ECO:0000313" key="9">
    <source>
        <dbReference type="EMBL" id="MFC4619689.1"/>
    </source>
</evidence>
<evidence type="ECO:0000259" key="8">
    <source>
        <dbReference type="PROSITE" id="PS50887"/>
    </source>
</evidence>
<proteinExistence type="inferred from homology"/>
<keyword evidence="5 6" id="KW-0472">Membrane</keyword>
<dbReference type="InterPro" id="IPR051319">
    <property type="entry name" value="Oligoribo/pAp-PDE_c-di-AMP_PDE"/>
</dbReference>
<keyword evidence="6" id="KW-0378">Hydrolase</keyword>
<dbReference type="Pfam" id="PF24898">
    <property type="entry name" value="GGDEF_GdpP"/>
    <property type="match status" value="1"/>
</dbReference>
<dbReference type="InterPro" id="IPR001667">
    <property type="entry name" value="DDH_dom"/>
</dbReference>
<dbReference type="EC" id="3.1.4.-" evidence="6"/>
<dbReference type="Proteomes" id="UP001596022">
    <property type="component" value="Unassembled WGS sequence"/>
</dbReference>
<dbReference type="InterPro" id="IPR049553">
    <property type="entry name" value="GdpP-like_PAS"/>
</dbReference>
<protein>
    <recommendedName>
        <fullName evidence="6">Cyclic-di-AMP phosphodiesterase</fullName>
        <ecNumber evidence="6">3.1.4.-</ecNumber>
    </recommendedName>
</protein>
<dbReference type="PIRSF" id="PIRSF026583">
    <property type="entry name" value="YybT"/>
    <property type="match status" value="1"/>
</dbReference>
<keyword evidence="2 6" id="KW-1003">Cell membrane</keyword>
<dbReference type="InterPro" id="IPR038763">
    <property type="entry name" value="DHH_sf"/>
</dbReference>
<dbReference type="InterPro" id="IPR003156">
    <property type="entry name" value="DHHA1_dom"/>
</dbReference>
<evidence type="ECO:0000256" key="6">
    <source>
        <dbReference type="PIRNR" id="PIRNR026583"/>
    </source>
</evidence>
<evidence type="ECO:0000256" key="3">
    <source>
        <dbReference type="ARBA" id="ARBA00022692"/>
    </source>
</evidence>
<gene>
    <name evidence="9" type="ORF">ACFO4N_13295</name>
</gene>
<dbReference type="PROSITE" id="PS50887">
    <property type="entry name" value="GGDEF"/>
    <property type="match status" value="1"/>
</dbReference>
<comment type="catalytic activity">
    <reaction evidence="6">
        <text>3',3'-c-di-AMP + H2O = 5'-O-phosphonoadenylyl-(3'-&gt;5')-adenosine + H(+)</text>
        <dbReference type="Rhea" id="RHEA:54420"/>
        <dbReference type="ChEBI" id="CHEBI:15377"/>
        <dbReference type="ChEBI" id="CHEBI:15378"/>
        <dbReference type="ChEBI" id="CHEBI:71500"/>
        <dbReference type="ChEBI" id="CHEBI:138171"/>
    </reaction>
</comment>
<dbReference type="RefSeq" id="WP_376846784.1">
    <property type="nucleotide sequence ID" value="NZ_JBHSFW010000011.1"/>
</dbReference>
<evidence type="ECO:0000256" key="2">
    <source>
        <dbReference type="ARBA" id="ARBA00022475"/>
    </source>
</evidence>
<evidence type="ECO:0000256" key="7">
    <source>
        <dbReference type="SAM" id="Phobius"/>
    </source>
</evidence>
<dbReference type="SMART" id="SM00267">
    <property type="entry name" value="GGDEF"/>
    <property type="match status" value="1"/>
</dbReference>
<dbReference type="InterPro" id="IPR014528">
    <property type="entry name" value="GdpP/PdeA"/>
</dbReference>
<dbReference type="Pfam" id="PF21370">
    <property type="entry name" value="PAS_GdpP"/>
    <property type="match status" value="1"/>
</dbReference>
<dbReference type="Pfam" id="PF01368">
    <property type="entry name" value="DHH"/>
    <property type="match status" value="1"/>
</dbReference>
<evidence type="ECO:0000256" key="1">
    <source>
        <dbReference type="ARBA" id="ARBA00004651"/>
    </source>
</evidence>
<keyword evidence="10" id="KW-1185">Reference proteome</keyword>
<dbReference type="PANTHER" id="PTHR47618:SF2">
    <property type="entry name" value="CYCLIC-DI-AMP PHOSPHODIESTERASE GDPP"/>
    <property type="match status" value="1"/>
</dbReference>
<sequence>MSKEGINRGRNVPIIIALAIGLLFVALTAVYQWYLGLVGLIVLIISAFFIRLYGRLYKKDLESYVSTLSHRVKKVGEEALHEMPIGIVLYDDNYTIEWANHYMANITGAEPLISQSLEAISDNLLPILQGDADEEILHLNQRHYQLIPRREERLLYFFDMTEVTEVKSRYENDKTVFGIICLDNYDEVTQGMEDQHKSRINNVVTNLIKGWGTDNGIYLKRYSSEKFFAVFNQKVLRNLEKTRFDILDNIRESTAEEKIPLTLSIGVGAGLTDLTELGQMAQSALDLALGRGGDQVAIKFPSGKVKFYGGKTNPVEKRTRVRARVISHALSELIRESDQVLIMGHKQPDMDAIGSAIGIMKIAETNGKPAAIVLQMDNYGPGAIRLINKIKENEQLWSMFISTDDAIEAVTAKTLIVVVDTHKPKMVMEPKLLTRSDRVVIIDHHRRSEEFIEDPVLVYMEPYASSTAELVTELIEYQQKTPTLSILEASALLAGITVDTKNFTLRTGSRTFDAASFLRSHGADTILVQKLLRENLKQYNHRASLIRNTELYRNAIAIAVAKDDEIFDQVVLAQAADTLLSIEGVTASFAMSLRPDGLIGISARSLGDMNVQIIMESLNGGGHLTNAATQLDMTLDEAEARLKAAIDAYLEGGDSE</sequence>
<evidence type="ECO:0000256" key="4">
    <source>
        <dbReference type="ARBA" id="ARBA00022989"/>
    </source>
</evidence>
<dbReference type="EMBL" id="JBHSFW010000011">
    <property type="protein sequence ID" value="MFC4619689.1"/>
    <property type="molecule type" value="Genomic_DNA"/>
</dbReference>
<evidence type="ECO:0000313" key="10">
    <source>
        <dbReference type="Proteomes" id="UP001596022"/>
    </source>
</evidence>
<dbReference type="PANTHER" id="PTHR47618">
    <property type="entry name" value="BIFUNCTIONAL OLIGORIBONUCLEASE AND PAP PHOSPHATASE NRNA"/>
    <property type="match status" value="1"/>
</dbReference>
<dbReference type="SUPFAM" id="SSF64182">
    <property type="entry name" value="DHH phosphoesterases"/>
    <property type="match status" value="1"/>
</dbReference>
<comment type="caution">
    <text evidence="9">The sequence shown here is derived from an EMBL/GenBank/DDBJ whole genome shotgun (WGS) entry which is preliminary data.</text>
</comment>
<comment type="similarity">
    <text evidence="6">Belongs to the GdpP/PdeA phosphodiesterase family.</text>
</comment>
<comment type="subcellular location">
    <subcellularLocation>
        <location evidence="1">Cell membrane</location>
        <topology evidence="1">Multi-pass membrane protein</topology>
    </subcellularLocation>
</comment>
<evidence type="ECO:0000256" key="5">
    <source>
        <dbReference type="ARBA" id="ARBA00023136"/>
    </source>
</evidence>
<dbReference type="Gene3D" id="3.30.450.20">
    <property type="entry name" value="PAS domain"/>
    <property type="match status" value="1"/>
</dbReference>
<dbReference type="Gene3D" id="3.10.310.30">
    <property type="match status" value="1"/>
</dbReference>
<keyword evidence="3 7" id="KW-0812">Transmembrane</keyword>
<comment type="function">
    <text evidence="6">Has phosphodiesterase (PDE) activity against cyclic-di-AMP (c-di-AMP).</text>
</comment>
<dbReference type="InterPro" id="IPR000160">
    <property type="entry name" value="GGDEF_dom"/>
</dbReference>
<accession>A0ABV9GQ24</accession>
<reference evidence="10" key="1">
    <citation type="journal article" date="2019" name="Int. J. Syst. Evol. Microbiol.">
        <title>The Global Catalogue of Microorganisms (GCM) 10K type strain sequencing project: providing services to taxonomists for standard genome sequencing and annotation.</title>
        <authorList>
            <consortium name="The Broad Institute Genomics Platform"/>
            <consortium name="The Broad Institute Genome Sequencing Center for Infectious Disease"/>
            <person name="Wu L."/>
            <person name="Ma J."/>
        </authorList>
    </citation>
    <scope>NUCLEOTIDE SEQUENCE [LARGE SCALE GENOMIC DNA]</scope>
    <source>
        <strain evidence="10">CGMCC 1.16306</strain>
    </source>
</reference>
<dbReference type="Pfam" id="PF02272">
    <property type="entry name" value="DHHA1"/>
    <property type="match status" value="1"/>
</dbReference>
<organism evidence="9 10">
    <name type="scientific">Camelliibacillus cellulosilyticus</name>
    <dbReference type="NCBI Taxonomy" id="2174486"/>
    <lineage>
        <taxon>Bacteria</taxon>
        <taxon>Bacillati</taxon>
        <taxon>Bacillota</taxon>
        <taxon>Bacilli</taxon>
        <taxon>Bacillales</taxon>
        <taxon>Sporolactobacillaceae</taxon>
        <taxon>Camelliibacillus</taxon>
    </lineage>
</organism>
<dbReference type="Gene3D" id="3.90.1640.10">
    <property type="entry name" value="inorganic pyrophosphatase (n-terminal core)"/>
    <property type="match status" value="1"/>
</dbReference>
<keyword evidence="4 7" id="KW-1133">Transmembrane helix</keyword>
<feature type="domain" description="GGDEF" evidence="8">
    <location>
        <begin position="173"/>
        <end position="301"/>
    </location>
</feature>